<gene>
    <name evidence="2" type="ORF">TCEL_01283</name>
</gene>
<evidence type="ECO:0000313" key="2">
    <source>
        <dbReference type="EMBL" id="CDF57369.1"/>
    </source>
</evidence>
<dbReference type="Pfam" id="PF00563">
    <property type="entry name" value="EAL"/>
    <property type="match status" value="1"/>
</dbReference>
<dbReference type="PANTHER" id="PTHR33121">
    <property type="entry name" value="CYCLIC DI-GMP PHOSPHODIESTERASE PDEF"/>
    <property type="match status" value="1"/>
</dbReference>
<dbReference type="AlphaFoldDB" id="R7RMT9"/>
<protein>
    <submittedName>
        <fullName evidence="2">Diguanylate cyclase/phosphodiesterase (GGDEF &amp; EAL domains) with PAS/PAC sensor(S)</fullName>
    </submittedName>
</protein>
<dbReference type="InterPro" id="IPR035919">
    <property type="entry name" value="EAL_sf"/>
</dbReference>
<organism evidence="2 3">
    <name type="scientific">Thermobrachium celere DSM 8682</name>
    <dbReference type="NCBI Taxonomy" id="941824"/>
    <lineage>
        <taxon>Bacteria</taxon>
        <taxon>Bacillati</taxon>
        <taxon>Bacillota</taxon>
        <taxon>Clostridia</taxon>
        <taxon>Eubacteriales</taxon>
        <taxon>Clostridiaceae</taxon>
        <taxon>Thermobrachium</taxon>
    </lineage>
</organism>
<dbReference type="HOGENOM" id="CLU_000445_115_3_9"/>
<evidence type="ECO:0000259" key="1">
    <source>
        <dbReference type="PROSITE" id="PS50883"/>
    </source>
</evidence>
<dbReference type="GO" id="GO:0071111">
    <property type="term" value="F:cyclic-guanylate-specific phosphodiesterase activity"/>
    <property type="evidence" value="ECO:0007669"/>
    <property type="project" value="InterPro"/>
</dbReference>
<dbReference type="PANTHER" id="PTHR33121:SF71">
    <property type="entry name" value="OXYGEN SENSOR PROTEIN DOSP"/>
    <property type="match status" value="1"/>
</dbReference>
<dbReference type="EMBL" id="CAVN010000087">
    <property type="protein sequence ID" value="CDF57369.1"/>
    <property type="molecule type" value="Genomic_DNA"/>
</dbReference>
<reference evidence="2" key="1">
    <citation type="submission" date="2013-03" db="EMBL/GenBank/DDBJ databases">
        <title>Draft genome sequence of the hydrogen-ethanol-producing anaerobic alkalithermophilic Caloramator celere.</title>
        <authorList>
            <person name="Ciranna A."/>
            <person name="Larjo A."/>
            <person name="Kivisto A."/>
            <person name="Santala V."/>
            <person name="Roos C."/>
            <person name="Karp M."/>
        </authorList>
    </citation>
    <scope>NUCLEOTIDE SEQUENCE [LARGE SCALE GENOMIC DNA]</scope>
    <source>
        <strain evidence="2">DSM 8682</strain>
    </source>
</reference>
<name>R7RMT9_9CLOT</name>
<feature type="domain" description="EAL" evidence="1">
    <location>
        <begin position="1"/>
        <end position="51"/>
    </location>
</feature>
<dbReference type="SUPFAM" id="SSF141868">
    <property type="entry name" value="EAL domain-like"/>
    <property type="match status" value="1"/>
</dbReference>
<sequence>MLSFYYDVVAEWVETKEQFELLRELGCDKIQGYYISKVLPIDKLEKFIKYN</sequence>
<dbReference type="Gene3D" id="3.20.20.450">
    <property type="entry name" value="EAL domain"/>
    <property type="match status" value="1"/>
</dbReference>
<keyword evidence="3" id="KW-1185">Reference proteome</keyword>
<dbReference type="PROSITE" id="PS50883">
    <property type="entry name" value="EAL"/>
    <property type="match status" value="1"/>
</dbReference>
<dbReference type="Proteomes" id="UP000014923">
    <property type="component" value="Unassembled WGS sequence"/>
</dbReference>
<dbReference type="InterPro" id="IPR050706">
    <property type="entry name" value="Cyclic-di-GMP_PDE-like"/>
</dbReference>
<comment type="caution">
    <text evidence="2">The sequence shown here is derived from an EMBL/GenBank/DDBJ whole genome shotgun (WGS) entry which is preliminary data.</text>
</comment>
<dbReference type="RefSeq" id="WP_018660447.1">
    <property type="nucleotide sequence ID" value="NZ_HF952018.1"/>
</dbReference>
<proteinExistence type="predicted"/>
<accession>R7RMT9</accession>
<dbReference type="InterPro" id="IPR001633">
    <property type="entry name" value="EAL_dom"/>
</dbReference>
<dbReference type="OrthoDB" id="9762141at2"/>
<evidence type="ECO:0000313" key="3">
    <source>
        <dbReference type="Proteomes" id="UP000014923"/>
    </source>
</evidence>